<keyword evidence="2" id="KW-1185">Reference proteome</keyword>
<reference evidence="1 2" key="1">
    <citation type="journal article" date="2022" name="Allergy">
        <title>Genome assembly and annotation of Periplaneta americana reveal a comprehensive cockroach allergen profile.</title>
        <authorList>
            <person name="Wang L."/>
            <person name="Xiong Q."/>
            <person name="Saelim N."/>
            <person name="Wang L."/>
            <person name="Nong W."/>
            <person name="Wan A.T."/>
            <person name="Shi M."/>
            <person name="Liu X."/>
            <person name="Cao Q."/>
            <person name="Hui J.H.L."/>
            <person name="Sookrung N."/>
            <person name="Leung T.F."/>
            <person name="Tungtrongchitr A."/>
            <person name="Tsui S.K.W."/>
        </authorList>
    </citation>
    <scope>NUCLEOTIDE SEQUENCE [LARGE SCALE GENOMIC DNA]</scope>
    <source>
        <strain evidence="1">PWHHKU_190912</strain>
    </source>
</reference>
<gene>
    <name evidence="1" type="ORF">ANN_10810</name>
</gene>
<comment type="caution">
    <text evidence="1">The sequence shown here is derived from an EMBL/GenBank/DDBJ whole genome shotgun (WGS) entry which is preliminary data.</text>
</comment>
<dbReference type="EMBL" id="JAJSOF020000015">
    <property type="protein sequence ID" value="KAJ4440961.1"/>
    <property type="molecule type" value="Genomic_DNA"/>
</dbReference>
<protein>
    <submittedName>
        <fullName evidence="1">Uncharacterized protein</fullName>
    </submittedName>
</protein>
<sequence length="67" mass="7197">MAGLCKSDNEPPGSLKASCCSKLISDIIIVNESEVTCCEKVCEILNNGGSEVCDALKEYIDENNKID</sequence>
<dbReference type="Proteomes" id="UP001148838">
    <property type="component" value="Unassembled WGS sequence"/>
</dbReference>
<organism evidence="1 2">
    <name type="scientific">Periplaneta americana</name>
    <name type="common">American cockroach</name>
    <name type="synonym">Blatta americana</name>
    <dbReference type="NCBI Taxonomy" id="6978"/>
    <lineage>
        <taxon>Eukaryota</taxon>
        <taxon>Metazoa</taxon>
        <taxon>Ecdysozoa</taxon>
        <taxon>Arthropoda</taxon>
        <taxon>Hexapoda</taxon>
        <taxon>Insecta</taxon>
        <taxon>Pterygota</taxon>
        <taxon>Neoptera</taxon>
        <taxon>Polyneoptera</taxon>
        <taxon>Dictyoptera</taxon>
        <taxon>Blattodea</taxon>
        <taxon>Blattoidea</taxon>
        <taxon>Blattidae</taxon>
        <taxon>Blattinae</taxon>
        <taxon>Periplaneta</taxon>
    </lineage>
</organism>
<name>A0ABQ8T4H1_PERAM</name>
<evidence type="ECO:0000313" key="1">
    <source>
        <dbReference type="EMBL" id="KAJ4440961.1"/>
    </source>
</evidence>
<accession>A0ABQ8T4H1</accession>
<evidence type="ECO:0000313" key="2">
    <source>
        <dbReference type="Proteomes" id="UP001148838"/>
    </source>
</evidence>
<proteinExistence type="predicted"/>